<dbReference type="Gene3D" id="2.30.42.10">
    <property type="match status" value="1"/>
</dbReference>
<feature type="region of interest" description="Disordered" evidence="1">
    <location>
        <begin position="756"/>
        <end position="890"/>
    </location>
</feature>
<feature type="chain" id="PRO_5008771887" description="PDZ domain-containing protein" evidence="2">
    <location>
        <begin position="27"/>
        <end position="890"/>
    </location>
</feature>
<reference evidence="4 6" key="1">
    <citation type="journal article" date="2012" name="Nature">
        <title>Algal genomes reveal evolutionary mosaicism and the fate of nucleomorphs.</title>
        <authorList>
            <consortium name="DOE Joint Genome Institute"/>
            <person name="Curtis B.A."/>
            <person name="Tanifuji G."/>
            <person name="Burki F."/>
            <person name="Gruber A."/>
            <person name="Irimia M."/>
            <person name="Maruyama S."/>
            <person name="Arias M.C."/>
            <person name="Ball S.G."/>
            <person name="Gile G.H."/>
            <person name="Hirakawa Y."/>
            <person name="Hopkins J.F."/>
            <person name="Kuo A."/>
            <person name="Rensing S.A."/>
            <person name="Schmutz J."/>
            <person name="Symeonidi A."/>
            <person name="Elias M."/>
            <person name="Eveleigh R.J."/>
            <person name="Herman E.K."/>
            <person name="Klute M.J."/>
            <person name="Nakayama T."/>
            <person name="Obornik M."/>
            <person name="Reyes-Prieto A."/>
            <person name="Armbrust E.V."/>
            <person name="Aves S.J."/>
            <person name="Beiko R.G."/>
            <person name="Coutinho P."/>
            <person name="Dacks J.B."/>
            <person name="Durnford D.G."/>
            <person name="Fast N.M."/>
            <person name="Green B.R."/>
            <person name="Grisdale C.J."/>
            <person name="Hempel F."/>
            <person name="Henrissat B."/>
            <person name="Hoppner M.P."/>
            <person name="Ishida K."/>
            <person name="Kim E."/>
            <person name="Koreny L."/>
            <person name="Kroth P.G."/>
            <person name="Liu Y."/>
            <person name="Malik S.B."/>
            <person name="Maier U.G."/>
            <person name="McRose D."/>
            <person name="Mock T."/>
            <person name="Neilson J.A."/>
            <person name="Onodera N.T."/>
            <person name="Poole A.M."/>
            <person name="Pritham E.J."/>
            <person name="Richards T.A."/>
            <person name="Rocap G."/>
            <person name="Roy S.W."/>
            <person name="Sarai C."/>
            <person name="Schaack S."/>
            <person name="Shirato S."/>
            <person name="Slamovits C.H."/>
            <person name="Spencer D.F."/>
            <person name="Suzuki S."/>
            <person name="Worden A.Z."/>
            <person name="Zauner S."/>
            <person name="Barry K."/>
            <person name="Bell C."/>
            <person name="Bharti A.K."/>
            <person name="Crow J.A."/>
            <person name="Grimwood J."/>
            <person name="Kramer R."/>
            <person name="Lindquist E."/>
            <person name="Lucas S."/>
            <person name="Salamov A."/>
            <person name="McFadden G.I."/>
            <person name="Lane C.E."/>
            <person name="Keeling P.J."/>
            <person name="Gray M.W."/>
            <person name="Grigoriev I.V."/>
            <person name="Archibald J.M."/>
        </authorList>
    </citation>
    <scope>NUCLEOTIDE SEQUENCE</scope>
    <source>
        <strain evidence="4 6">CCMP2712</strain>
    </source>
</reference>
<gene>
    <name evidence="4" type="ORF">GUITHDRAFT_100874</name>
</gene>
<dbReference type="PaxDb" id="55529-EKX53165"/>
<proteinExistence type="predicted"/>
<protein>
    <recommendedName>
        <fullName evidence="3">PDZ domain-containing protein</fullName>
    </recommendedName>
</protein>
<evidence type="ECO:0000256" key="2">
    <source>
        <dbReference type="SAM" id="SignalP"/>
    </source>
</evidence>
<dbReference type="AlphaFoldDB" id="L1JY64"/>
<feature type="compositionally biased region" description="Basic and acidic residues" evidence="1">
    <location>
        <begin position="863"/>
        <end position="876"/>
    </location>
</feature>
<evidence type="ECO:0000313" key="4">
    <source>
        <dbReference type="EMBL" id="EKX53165.1"/>
    </source>
</evidence>
<feature type="region of interest" description="Disordered" evidence="1">
    <location>
        <begin position="429"/>
        <end position="452"/>
    </location>
</feature>
<dbReference type="GeneID" id="17309848"/>
<sequence>MRAPQAALISLCIFCVIITPCIVAYGKDKVEEDQFLDLDSLDDSKLRDLERELQSLLIQENEIQNEYHGDIPTGGYTPSPGSSAREQEIRTLHEKPSATRHGSGTNVGVAGKKVKVSKSASVGSQFPEVRVVEFPKKESNASTNASASQSSFNGGQSLLYTQAIELAFKQLLELLEDIESYRTARFFVKIGLKCSHDLIYTVVTNDFSKIQKYRLEPMANIASSLLQTARIEIQNFSAAEKISQLYRAVQRRKAELRQKILQGRSIHNQSDGPDPEVAVAMLAVWMTLGFALLLWMRWSSVQDRKRIAQLPDFDSLYPTIGVGLQLEQDDDGLIKVRFLEPGSPSLVSGKIRTGDILHSVDGVLSKGKTIKDMEDYIIGTPGTKVVLAFLKKGASEQSLTVPITSIRSWVKPGMDVKLVVLRRPWIQPGPRPSSMSHLSPPKALRYSQGKSAPALTDRAKSMNFIEQPAQGKSVHKEEKEVSDSDINRLRKVFQRAASARPVDWNSVYSRARGEEEEMREEGDLKEWLANFDKNFCVPGSLCATSMVLSAIRKKPELIMNKQFFRDVNGNLIRIEGKALPSLENFQRAAAKSGITNVDLREHRARLAYEQILQLSSGEEELASLISRIANQNLGIAVYERVIRHVESEENPVIVMQTEDQHYIDIRRNSRDLVVVHFEGIFRLLPADAIESLESASVLHASINLILRDSQANGSFVLLIRRPVNPSQCSQPKRTRTSARVKERAVSLQLGRVHAVTRGGKASEPLVENWLKKHPTSREGEEEGGGERADDALGLHGQSCASDRKGTASKTCSRDSGRRKSSKQAATQHVQTTRSSLQPIEENDGSERCAGPEGSWEDAWEDESCAKETHGHTNEEHGESDEHEEGTAAWM</sequence>
<keyword evidence="2" id="KW-0732">Signal</keyword>
<dbReference type="EMBL" id="JH992970">
    <property type="protein sequence ID" value="EKX53165.1"/>
    <property type="molecule type" value="Genomic_DNA"/>
</dbReference>
<evidence type="ECO:0000313" key="5">
    <source>
        <dbReference type="EnsemblProtists" id="EKX53165"/>
    </source>
</evidence>
<reference evidence="6" key="2">
    <citation type="submission" date="2012-11" db="EMBL/GenBank/DDBJ databases">
        <authorList>
            <person name="Kuo A."/>
            <person name="Curtis B.A."/>
            <person name="Tanifuji G."/>
            <person name="Burki F."/>
            <person name="Gruber A."/>
            <person name="Irimia M."/>
            <person name="Maruyama S."/>
            <person name="Arias M.C."/>
            <person name="Ball S.G."/>
            <person name="Gile G.H."/>
            <person name="Hirakawa Y."/>
            <person name="Hopkins J.F."/>
            <person name="Rensing S.A."/>
            <person name="Schmutz J."/>
            <person name="Symeonidi A."/>
            <person name="Elias M."/>
            <person name="Eveleigh R.J."/>
            <person name="Herman E.K."/>
            <person name="Klute M.J."/>
            <person name="Nakayama T."/>
            <person name="Obornik M."/>
            <person name="Reyes-Prieto A."/>
            <person name="Armbrust E.V."/>
            <person name="Aves S.J."/>
            <person name="Beiko R.G."/>
            <person name="Coutinho P."/>
            <person name="Dacks J.B."/>
            <person name="Durnford D.G."/>
            <person name="Fast N.M."/>
            <person name="Green B.R."/>
            <person name="Grisdale C."/>
            <person name="Hempe F."/>
            <person name="Henrissat B."/>
            <person name="Hoppner M.P."/>
            <person name="Ishida K.-I."/>
            <person name="Kim E."/>
            <person name="Koreny L."/>
            <person name="Kroth P.G."/>
            <person name="Liu Y."/>
            <person name="Malik S.-B."/>
            <person name="Maier U.G."/>
            <person name="McRose D."/>
            <person name="Mock T."/>
            <person name="Neilson J.A."/>
            <person name="Onodera N.T."/>
            <person name="Poole A.M."/>
            <person name="Pritham E.J."/>
            <person name="Richards T.A."/>
            <person name="Rocap G."/>
            <person name="Roy S.W."/>
            <person name="Sarai C."/>
            <person name="Schaack S."/>
            <person name="Shirato S."/>
            <person name="Slamovits C.H."/>
            <person name="Spencer D.F."/>
            <person name="Suzuki S."/>
            <person name="Worden A.Z."/>
            <person name="Zauner S."/>
            <person name="Barry K."/>
            <person name="Bell C."/>
            <person name="Bharti A.K."/>
            <person name="Crow J.A."/>
            <person name="Grimwood J."/>
            <person name="Kramer R."/>
            <person name="Lindquist E."/>
            <person name="Lucas S."/>
            <person name="Salamov A."/>
            <person name="McFadden G.I."/>
            <person name="Lane C.E."/>
            <person name="Keeling P.J."/>
            <person name="Gray M.W."/>
            <person name="Grigoriev I.V."/>
            <person name="Archibald J.M."/>
        </authorList>
    </citation>
    <scope>NUCLEOTIDE SEQUENCE</scope>
    <source>
        <strain evidence="6">CCMP2712</strain>
    </source>
</reference>
<feature type="region of interest" description="Disordered" evidence="1">
    <location>
        <begin position="67"/>
        <end position="88"/>
    </location>
</feature>
<feature type="signal peptide" evidence="2">
    <location>
        <begin position="1"/>
        <end position="26"/>
    </location>
</feature>
<dbReference type="HOGENOM" id="CLU_324519_0_0_1"/>
<dbReference type="Proteomes" id="UP000011087">
    <property type="component" value="Unassembled WGS sequence"/>
</dbReference>
<dbReference type="InterPro" id="IPR036034">
    <property type="entry name" value="PDZ_sf"/>
</dbReference>
<dbReference type="SMART" id="SM00228">
    <property type="entry name" value="PDZ"/>
    <property type="match status" value="1"/>
</dbReference>
<evidence type="ECO:0000313" key="6">
    <source>
        <dbReference type="Proteomes" id="UP000011087"/>
    </source>
</evidence>
<dbReference type="InterPro" id="IPR001478">
    <property type="entry name" value="PDZ"/>
</dbReference>
<dbReference type="KEGG" id="gtt:GUITHDRAFT_100874"/>
<name>L1JY64_GUITC</name>
<dbReference type="PROSITE" id="PS50106">
    <property type="entry name" value="PDZ"/>
    <property type="match status" value="1"/>
</dbReference>
<evidence type="ECO:0000256" key="1">
    <source>
        <dbReference type="SAM" id="MobiDB-lite"/>
    </source>
</evidence>
<accession>L1JY64</accession>
<evidence type="ECO:0000259" key="3">
    <source>
        <dbReference type="PROSITE" id="PS50106"/>
    </source>
</evidence>
<dbReference type="SUPFAM" id="SSF50156">
    <property type="entry name" value="PDZ domain-like"/>
    <property type="match status" value="1"/>
</dbReference>
<keyword evidence="6" id="KW-1185">Reference proteome</keyword>
<dbReference type="EnsemblProtists" id="EKX53165">
    <property type="protein sequence ID" value="EKX53165"/>
    <property type="gene ID" value="GUITHDRAFT_100874"/>
</dbReference>
<organism evidence="4">
    <name type="scientific">Guillardia theta (strain CCMP2712)</name>
    <name type="common">Cryptophyte</name>
    <dbReference type="NCBI Taxonomy" id="905079"/>
    <lineage>
        <taxon>Eukaryota</taxon>
        <taxon>Cryptophyceae</taxon>
        <taxon>Pyrenomonadales</taxon>
        <taxon>Geminigeraceae</taxon>
        <taxon>Guillardia</taxon>
    </lineage>
</organism>
<feature type="compositionally biased region" description="Polar residues" evidence="1">
    <location>
        <begin position="822"/>
        <end position="837"/>
    </location>
</feature>
<dbReference type="RefSeq" id="XP_005840145.1">
    <property type="nucleotide sequence ID" value="XM_005840088.1"/>
</dbReference>
<feature type="compositionally biased region" description="Basic and acidic residues" evidence="1">
    <location>
        <begin position="801"/>
        <end position="817"/>
    </location>
</feature>
<feature type="domain" description="PDZ" evidence="3">
    <location>
        <begin position="322"/>
        <end position="377"/>
    </location>
</feature>
<reference evidence="5" key="3">
    <citation type="submission" date="2016-03" db="UniProtKB">
        <authorList>
            <consortium name="EnsemblProtists"/>
        </authorList>
    </citation>
    <scope>IDENTIFICATION</scope>
</reference>